<dbReference type="GeneID" id="955288"/>
<keyword evidence="1" id="KW-0472">Membrane</keyword>
<keyword evidence="1" id="KW-1133">Transmembrane helix</keyword>
<name>O48441_BPSPP</name>
<evidence type="ECO:0000313" key="3">
    <source>
        <dbReference type="Proteomes" id="UP000002559"/>
    </source>
</evidence>
<accession>O48441</accession>
<evidence type="ECO:0000256" key="1">
    <source>
        <dbReference type="SAM" id="Phobius"/>
    </source>
</evidence>
<protein>
    <submittedName>
        <fullName evidence="2">Bacteriophage SPP1 complete nucleotide sequence</fullName>
    </submittedName>
</protein>
<keyword evidence="1" id="KW-0812">Transmembrane</keyword>
<dbReference type="KEGG" id="vg:955288"/>
<organism evidence="2 3">
    <name type="scientific">Bacillus phage SPP1</name>
    <name type="common">Bacteriophage SPP1</name>
    <dbReference type="NCBI Taxonomy" id="10724"/>
    <lineage>
        <taxon>Viruses</taxon>
        <taxon>Duplodnaviria</taxon>
        <taxon>Heunggongvirae</taxon>
        <taxon>Uroviricota</taxon>
        <taxon>Caudoviricetes</taxon>
        <taxon>Trautnerviridae</taxon>
        <taxon>Polsinellivirinae</taxon>
        <taxon>Rivavirus</taxon>
        <taxon>Rivavirus SPP1</taxon>
    </lineage>
</organism>
<sequence length="107" mass="11801">MSLSALSCLFSSLSLSTSRLRSSFSACSCITLFLACKFSSLRRSTHFFCHGSSCSYANGSLSKMSNPLYSGFAILFFAPLTPVFLTNYIFSHSGKMTSRFMTSEHRT</sequence>
<keyword evidence="3" id="KW-1185">Reference proteome</keyword>
<organismHost>
    <name type="scientific">Bacillus subtilis</name>
    <dbReference type="NCBI Taxonomy" id="1423"/>
</organismHost>
<evidence type="ECO:0000313" key="2">
    <source>
        <dbReference type="EMBL" id="CAA66585.1"/>
    </source>
</evidence>
<dbReference type="RefSeq" id="NP_690665.1">
    <property type="nucleotide sequence ID" value="NC_004166.2"/>
</dbReference>
<dbReference type="PIR" id="T42275">
    <property type="entry name" value="T42275"/>
</dbReference>
<proteinExistence type="predicted"/>
<dbReference type="Proteomes" id="UP000002559">
    <property type="component" value="Segment"/>
</dbReference>
<dbReference type="EMBL" id="X97918">
    <property type="protein sequence ID" value="CAA66585.1"/>
    <property type="molecule type" value="Genomic_DNA"/>
</dbReference>
<reference evidence="3" key="1">
    <citation type="journal article" date="1997" name="Gene">
        <title>The complete nucleotide sequence and functional organization of Bacillus subtilis bacteriophage SPP1.</title>
        <authorList>
            <person name="Alonso J.C."/>
            <person name="Luder G."/>
            <person name="Stiege A.C."/>
            <person name="Chai S."/>
            <person name="Weise F."/>
            <person name="Trautner T.A."/>
        </authorList>
    </citation>
    <scope>NUCLEOTIDE SEQUENCE [LARGE SCALE GENOMIC DNA]</scope>
</reference>
<feature type="transmembrane region" description="Helical" evidence="1">
    <location>
        <begin position="68"/>
        <end position="90"/>
    </location>
</feature>